<keyword evidence="3" id="KW-1185">Reference proteome</keyword>
<gene>
    <name evidence="2" type="ORF">LX15_000311</name>
</gene>
<protein>
    <submittedName>
        <fullName evidence="2">Uncharacterized protein</fullName>
    </submittedName>
</protein>
<evidence type="ECO:0000313" key="2">
    <source>
        <dbReference type="EMBL" id="MCP2256628.1"/>
    </source>
</evidence>
<dbReference type="Proteomes" id="UP001205311">
    <property type="component" value="Unassembled WGS sequence"/>
</dbReference>
<organism evidence="2 3">
    <name type="scientific">Streptoalloteichus tenebrarius (strain ATCC 17920 / DSM 40477 / JCM 4838 / CBS 697.72 / NBRC 16177 / NCIMB 11028 / NRRL B-12390 / A12253. 1 / ISP 5477)</name>
    <name type="common">Streptomyces tenebrarius</name>
    <dbReference type="NCBI Taxonomy" id="1933"/>
    <lineage>
        <taxon>Bacteria</taxon>
        <taxon>Bacillati</taxon>
        <taxon>Actinomycetota</taxon>
        <taxon>Actinomycetes</taxon>
        <taxon>Pseudonocardiales</taxon>
        <taxon>Pseudonocardiaceae</taxon>
        <taxon>Streptoalloteichus</taxon>
    </lineage>
</organism>
<keyword evidence="1" id="KW-0472">Membrane</keyword>
<keyword evidence="1" id="KW-0812">Transmembrane</keyword>
<reference evidence="2 3" key="1">
    <citation type="submission" date="2022-06" db="EMBL/GenBank/DDBJ databases">
        <title>Genomic Encyclopedia of Archaeal and Bacterial Type Strains, Phase II (KMG-II): from individual species to whole genera.</title>
        <authorList>
            <person name="Goeker M."/>
        </authorList>
    </citation>
    <scope>NUCLEOTIDE SEQUENCE [LARGE SCALE GENOMIC DNA]</scope>
    <source>
        <strain evidence="2 3">DSM 40477</strain>
    </source>
</reference>
<proteinExistence type="predicted"/>
<dbReference type="RefSeq" id="WP_253667604.1">
    <property type="nucleotide sequence ID" value="NZ_JAMTCP010000001.1"/>
</dbReference>
<sequence>MRCARRHRPSGAAHEVVKEVRWGPGRFFGWLGSFAFFVMLCLLWRELD</sequence>
<dbReference type="EMBL" id="JAMTCP010000001">
    <property type="protein sequence ID" value="MCP2256628.1"/>
    <property type="molecule type" value="Genomic_DNA"/>
</dbReference>
<accession>A0ABT1HM86</accession>
<name>A0ABT1HM86_STRSD</name>
<keyword evidence="1" id="KW-1133">Transmembrane helix</keyword>
<feature type="transmembrane region" description="Helical" evidence="1">
    <location>
        <begin position="27"/>
        <end position="45"/>
    </location>
</feature>
<evidence type="ECO:0000313" key="3">
    <source>
        <dbReference type="Proteomes" id="UP001205311"/>
    </source>
</evidence>
<evidence type="ECO:0000256" key="1">
    <source>
        <dbReference type="SAM" id="Phobius"/>
    </source>
</evidence>
<comment type="caution">
    <text evidence="2">The sequence shown here is derived from an EMBL/GenBank/DDBJ whole genome shotgun (WGS) entry which is preliminary data.</text>
</comment>